<dbReference type="InterPro" id="IPR048950">
    <property type="entry name" value="Ppx_GppA_C"/>
</dbReference>
<feature type="domain" description="Ppx/GppA phosphatase C-terminal" evidence="3">
    <location>
        <begin position="331"/>
        <end position="475"/>
    </location>
</feature>
<feature type="domain" description="Ppx/GppA phosphatase N-terminal" evidence="2">
    <location>
        <begin position="29"/>
        <end position="294"/>
    </location>
</feature>
<dbReference type="SUPFAM" id="SSF109604">
    <property type="entry name" value="HD-domain/PDEase-like"/>
    <property type="match status" value="1"/>
</dbReference>
<reference evidence="4 5" key="1">
    <citation type="submission" date="2016-10" db="EMBL/GenBank/DDBJ databases">
        <authorList>
            <person name="de Groot N.N."/>
        </authorList>
    </citation>
    <scope>NUCLEOTIDE SEQUENCE [LARGE SCALE GENOMIC DNA]</scope>
    <source>
        <strain evidence="4 5">DSM 9179</strain>
    </source>
</reference>
<evidence type="ECO:0000313" key="4">
    <source>
        <dbReference type="EMBL" id="SEV90141.1"/>
    </source>
</evidence>
<name>A0A1I0MPS4_9FIRM</name>
<dbReference type="InterPro" id="IPR003607">
    <property type="entry name" value="HD/PDEase_dom"/>
</dbReference>
<dbReference type="SUPFAM" id="SSF53067">
    <property type="entry name" value="Actin-like ATPase domain"/>
    <property type="match status" value="2"/>
</dbReference>
<dbReference type="Pfam" id="PF02541">
    <property type="entry name" value="Ppx-GppA"/>
    <property type="match status" value="1"/>
</dbReference>
<dbReference type="STRING" id="99656.SAMN05421659_10216"/>
<dbReference type="GO" id="GO:0016462">
    <property type="term" value="F:pyrophosphatase activity"/>
    <property type="evidence" value="ECO:0007669"/>
    <property type="project" value="TreeGrafter"/>
</dbReference>
<dbReference type="Gene3D" id="3.30.420.150">
    <property type="entry name" value="Exopolyphosphatase. Domain 2"/>
    <property type="match status" value="1"/>
</dbReference>
<dbReference type="Gene3D" id="3.30.420.40">
    <property type="match status" value="1"/>
</dbReference>
<evidence type="ECO:0000259" key="3">
    <source>
        <dbReference type="Pfam" id="PF21447"/>
    </source>
</evidence>
<dbReference type="CDD" id="cd24006">
    <property type="entry name" value="ASKHA_NBD_PPX_GppA"/>
    <property type="match status" value="1"/>
</dbReference>
<dbReference type="PANTHER" id="PTHR30005">
    <property type="entry name" value="EXOPOLYPHOSPHATASE"/>
    <property type="match status" value="1"/>
</dbReference>
<sequence length="514" mass="59112">MAITLFAAISVGSYELEMKIFEISIKNGINEVDRISHIIELGRETYNFEKISSELVDELCDVLYDFREIMKSYDIKAYRACATSAIREAVNAQNIIDRIKVRTGLDVDILSNSEQRYISYKAFAINEKNFDKIIENGTLLIDMGAGSAQVTLFDKGSLITTQNIRLGALRIREMLAKLAKNAANYREIIEEYIDNDIETLYKIFMKDRNIINIIGTGENSTYICLNQKAMENGLKKKEIITKEEFYDLYALILNNTEEQLADILNVPQVQASLIIPSVMLFRRIFHFTHAVNLWMPNVKLGDGLAVEYAQKNKLIKPNHDFMDDILSAARVISIRYQCNMEHTIFVEENALKIFDAMKKYHGLGKRERLILQISSILHDCGKYVSLIYPAEAAYNIIMSTEIIGLSHAERDIVAHIVKYNTLDFDYRSEIIDGKYKNMYITVTKMMSILRVANALDRSHKQKMINTKMYVEEKQLIISTDTYDDITLEKGLLDEKATFFEEVYGISIVIKQRKK</sequence>
<dbReference type="InterPro" id="IPR043129">
    <property type="entry name" value="ATPase_NBD"/>
</dbReference>
<dbReference type="Proteomes" id="UP000199701">
    <property type="component" value="Unassembled WGS sequence"/>
</dbReference>
<evidence type="ECO:0000256" key="1">
    <source>
        <dbReference type="ARBA" id="ARBA00007125"/>
    </source>
</evidence>
<proteinExistence type="inferred from homology"/>
<dbReference type="InterPro" id="IPR050273">
    <property type="entry name" value="GppA/Ppx_hydrolase"/>
</dbReference>
<organism evidence="4 5">
    <name type="scientific">[Clostridium] fimetarium</name>
    <dbReference type="NCBI Taxonomy" id="99656"/>
    <lineage>
        <taxon>Bacteria</taxon>
        <taxon>Bacillati</taxon>
        <taxon>Bacillota</taxon>
        <taxon>Clostridia</taxon>
        <taxon>Lachnospirales</taxon>
        <taxon>Lachnospiraceae</taxon>
    </lineage>
</organism>
<comment type="similarity">
    <text evidence="1">Belongs to the GppA/Ppx family.</text>
</comment>
<dbReference type="EMBL" id="FOJI01000002">
    <property type="protein sequence ID" value="SEV90141.1"/>
    <property type="molecule type" value="Genomic_DNA"/>
</dbReference>
<dbReference type="PANTHER" id="PTHR30005:SF0">
    <property type="entry name" value="RETROGRADE REGULATION PROTEIN 2"/>
    <property type="match status" value="1"/>
</dbReference>
<dbReference type="RefSeq" id="WP_092450269.1">
    <property type="nucleotide sequence ID" value="NZ_FOJI01000002.1"/>
</dbReference>
<keyword evidence="5" id="KW-1185">Reference proteome</keyword>
<dbReference type="Gene3D" id="1.10.3210.10">
    <property type="entry name" value="Hypothetical protein af1432"/>
    <property type="match status" value="1"/>
</dbReference>
<dbReference type="CDD" id="cd00077">
    <property type="entry name" value="HDc"/>
    <property type="match status" value="1"/>
</dbReference>
<gene>
    <name evidence="4" type="ORF">SAMN05421659_10216</name>
</gene>
<dbReference type="Pfam" id="PF21447">
    <property type="entry name" value="Ppx-GppA_III"/>
    <property type="match status" value="1"/>
</dbReference>
<protein>
    <submittedName>
        <fullName evidence="4">Exopolyphosphatase / guanosine-5'-triphosphate,3'-diphosphate pyrophosphatase</fullName>
    </submittedName>
</protein>
<dbReference type="InterPro" id="IPR003695">
    <property type="entry name" value="Ppx_GppA_N"/>
</dbReference>
<evidence type="ECO:0000259" key="2">
    <source>
        <dbReference type="Pfam" id="PF02541"/>
    </source>
</evidence>
<dbReference type="AlphaFoldDB" id="A0A1I0MPS4"/>
<dbReference type="OrthoDB" id="9814545at2"/>
<accession>A0A1I0MPS4</accession>
<evidence type="ECO:0000313" key="5">
    <source>
        <dbReference type="Proteomes" id="UP000199701"/>
    </source>
</evidence>